<accession>A0ABT0GD91</accession>
<dbReference type="InterPro" id="IPR013783">
    <property type="entry name" value="Ig-like_fold"/>
</dbReference>
<feature type="domain" description="Fibronectin type-III" evidence="5">
    <location>
        <begin position="297"/>
        <end position="386"/>
    </location>
</feature>
<dbReference type="Proteomes" id="UP001317259">
    <property type="component" value="Unassembled WGS sequence"/>
</dbReference>
<evidence type="ECO:0000313" key="6">
    <source>
        <dbReference type="EMBL" id="MCK2222073.1"/>
    </source>
</evidence>
<dbReference type="SMART" id="SM00060">
    <property type="entry name" value="FN3"/>
    <property type="match status" value="2"/>
</dbReference>
<keyword evidence="3" id="KW-0119">Carbohydrate metabolism</keyword>
<dbReference type="RefSeq" id="WP_247815857.1">
    <property type="nucleotide sequence ID" value="NZ_JAKRKC020000006.1"/>
</dbReference>
<gene>
    <name evidence="6" type="ORF">MF672_050955</name>
</gene>
<reference evidence="6 7" key="1">
    <citation type="submission" date="2022-04" db="EMBL/GenBank/DDBJ databases">
        <title>Genome draft of Actinomadura sp. ATCC 31491.</title>
        <authorList>
            <person name="Shi X."/>
            <person name="Du Y."/>
        </authorList>
    </citation>
    <scope>NUCLEOTIDE SEQUENCE [LARGE SCALE GENOMIC DNA]</scope>
    <source>
        <strain evidence="6 7">ATCC 31491</strain>
        <plasmid evidence="6">unnamed3</plasmid>
    </source>
</reference>
<dbReference type="InterPro" id="IPR050991">
    <property type="entry name" value="ECM_Regulatory_Proteins"/>
</dbReference>
<feature type="domain" description="Fibronectin type-III" evidence="5">
    <location>
        <begin position="208"/>
        <end position="296"/>
    </location>
</feature>
<proteinExistence type="predicted"/>
<evidence type="ECO:0000256" key="2">
    <source>
        <dbReference type="ARBA" id="ARBA00023295"/>
    </source>
</evidence>
<evidence type="ECO:0000313" key="7">
    <source>
        <dbReference type="Proteomes" id="UP001317259"/>
    </source>
</evidence>
<name>A0ABT0GD91_9ACTN</name>
<keyword evidence="7" id="KW-1185">Reference proteome</keyword>
<evidence type="ECO:0000256" key="1">
    <source>
        <dbReference type="ARBA" id="ARBA00022737"/>
    </source>
</evidence>
<comment type="caution">
    <text evidence="6">The sequence shown here is derived from an EMBL/GenBank/DDBJ whole genome shotgun (WGS) entry which is preliminary data.</text>
</comment>
<dbReference type="SUPFAM" id="SSF49265">
    <property type="entry name" value="Fibronectin type III"/>
    <property type="match status" value="2"/>
</dbReference>
<keyword evidence="3" id="KW-0624">Polysaccharide degradation</keyword>
<dbReference type="CDD" id="cd00063">
    <property type="entry name" value="FN3"/>
    <property type="match status" value="2"/>
</dbReference>
<feature type="region of interest" description="Disordered" evidence="4">
    <location>
        <begin position="370"/>
        <end position="395"/>
    </location>
</feature>
<protein>
    <submittedName>
        <fullName evidence="6">Fibronectin type III domain-containing protein</fullName>
    </submittedName>
</protein>
<organism evidence="6 7">
    <name type="scientific">Actinomadura luzonensis</name>
    <dbReference type="NCBI Taxonomy" id="2805427"/>
    <lineage>
        <taxon>Bacteria</taxon>
        <taxon>Bacillati</taxon>
        <taxon>Actinomycetota</taxon>
        <taxon>Actinomycetes</taxon>
        <taxon>Streptosporangiales</taxon>
        <taxon>Thermomonosporaceae</taxon>
        <taxon>Actinomadura</taxon>
    </lineage>
</organism>
<dbReference type="PANTHER" id="PTHR46708">
    <property type="entry name" value="TENASCIN"/>
    <property type="match status" value="1"/>
</dbReference>
<dbReference type="Pfam" id="PF00041">
    <property type="entry name" value="fn3"/>
    <property type="match status" value="2"/>
</dbReference>
<dbReference type="PANTHER" id="PTHR46708:SF2">
    <property type="entry name" value="FIBRONECTIN TYPE-III DOMAIN-CONTAINING PROTEIN"/>
    <property type="match status" value="1"/>
</dbReference>
<feature type="region of interest" description="Disordered" evidence="4">
    <location>
        <begin position="519"/>
        <end position="542"/>
    </location>
</feature>
<evidence type="ECO:0000256" key="3">
    <source>
        <dbReference type="ARBA" id="ARBA00023326"/>
    </source>
</evidence>
<geneLocation type="plasmid" evidence="6">
    <name>unnamed3</name>
</geneLocation>
<sequence length="542" mass="54957">MANRVAATYAQATARTTHTISFTAPAAGSRLILLISSYNTVSSVMTGAQAWTQDVGFIPWNSLYVYSRIATGTETTVTITVASSDARVHAVLHERDDCPTKLFQQTIAVPVAATTISATATVPAGAAGRVFTVLNTSDGSNPTGVTYNQGLVSSFTAAGTGSGSAFATGAMPAAGSRTWTANNITASEENGGWVVIGYGVTDAQAPTTPANLRTTAVAGTSVGVAWDASSDNVGVTGYGVYLGGVKQGADQAGLTATLSGLIAGQTYTVQVDAVDAAGNRSAKASLQVTTDGTPPSVPGNLRVTAVSNTQVSVAWDASSDNIGVAGYGVYLDGAKQGGDQAGLGRTFTGLTPGQSYLVQVDAVDAAGNRSGKASVTATPEVDTQPPSAPPNLHLTAGGPYGFTSVDAGAAGALRVGGQAGAVLHTVLALGVVLVDGLDGGAVADGLGVSHGSPSGGRGWGRFPIRRGRGGCGRAGCRAATRQGRRPWRRARGPWRGRRTRTRWRCAAGGCGAVRARPSRRSRRRCDASTAGRLGSDQPTCRR</sequence>
<keyword evidence="6" id="KW-0614">Plasmid</keyword>
<dbReference type="Gene3D" id="2.60.40.10">
    <property type="entry name" value="Immunoglobulins"/>
    <property type="match status" value="2"/>
</dbReference>
<dbReference type="PROSITE" id="PS50853">
    <property type="entry name" value="FN3"/>
    <property type="match status" value="2"/>
</dbReference>
<keyword evidence="1" id="KW-0677">Repeat</keyword>
<keyword evidence="2" id="KW-0378">Hydrolase</keyword>
<dbReference type="EMBL" id="JAKRKC020000006">
    <property type="protein sequence ID" value="MCK2222073.1"/>
    <property type="molecule type" value="Genomic_DNA"/>
</dbReference>
<evidence type="ECO:0000256" key="4">
    <source>
        <dbReference type="SAM" id="MobiDB-lite"/>
    </source>
</evidence>
<dbReference type="InterPro" id="IPR036116">
    <property type="entry name" value="FN3_sf"/>
</dbReference>
<keyword evidence="2" id="KW-0326">Glycosidase</keyword>
<evidence type="ECO:0000259" key="5">
    <source>
        <dbReference type="PROSITE" id="PS50853"/>
    </source>
</evidence>
<dbReference type="InterPro" id="IPR003961">
    <property type="entry name" value="FN3_dom"/>
</dbReference>